<dbReference type="PANTHER" id="PTHR43649:SF33">
    <property type="entry name" value="POLYGALACTURONAN_RHAMNOGALACTURONAN-BINDING PROTEIN YTCQ"/>
    <property type="match status" value="1"/>
</dbReference>
<keyword evidence="8" id="KW-1185">Reference proteome</keyword>
<proteinExistence type="predicted"/>
<evidence type="ECO:0000313" key="7">
    <source>
        <dbReference type="EMBL" id="MBG0563740.1"/>
    </source>
</evidence>
<dbReference type="RefSeq" id="WP_196415532.1">
    <property type="nucleotide sequence ID" value="NZ_JADQTO010000009.1"/>
</dbReference>
<reference evidence="7" key="1">
    <citation type="submission" date="2020-11" db="EMBL/GenBank/DDBJ databases">
        <title>Isolation and identification of active actinomycetes.</title>
        <authorList>
            <person name="Sun X."/>
        </authorList>
    </citation>
    <scope>NUCLEOTIDE SEQUENCE</scope>
    <source>
        <strain evidence="7">NEAU-A11</strain>
    </source>
</reference>
<feature type="chain" id="PRO_5039481367" evidence="6">
    <location>
        <begin position="26"/>
        <end position="437"/>
    </location>
</feature>
<dbReference type="EMBL" id="JADQTO010000009">
    <property type="protein sequence ID" value="MBG0563740.1"/>
    <property type="molecule type" value="Genomic_DNA"/>
</dbReference>
<feature type="signal peptide" evidence="6">
    <location>
        <begin position="1"/>
        <end position="25"/>
    </location>
</feature>
<evidence type="ECO:0000256" key="3">
    <source>
        <dbReference type="ARBA" id="ARBA00023136"/>
    </source>
</evidence>
<dbReference type="Gene3D" id="3.40.190.10">
    <property type="entry name" value="Periplasmic binding protein-like II"/>
    <property type="match status" value="2"/>
</dbReference>
<evidence type="ECO:0000256" key="6">
    <source>
        <dbReference type="SAM" id="SignalP"/>
    </source>
</evidence>
<keyword evidence="4" id="KW-0564">Palmitate</keyword>
<dbReference type="InterPro" id="IPR006059">
    <property type="entry name" value="SBP"/>
</dbReference>
<dbReference type="InterPro" id="IPR050490">
    <property type="entry name" value="Bact_solute-bd_prot1"/>
</dbReference>
<dbReference type="Pfam" id="PF01547">
    <property type="entry name" value="SBP_bac_1"/>
    <property type="match status" value="1"/>
</dbReference>
<evidence type="ECO:0000256" key="5">
    <source>
        <dbReference type="ARBA" id="ARBA00023288"/>
    </source>
</evidence>
<evidence type="ECO:0000313" key="8">
    <source>
        <dbReference type="Proteomes" id="UP000598146"/>
    </source>
</evidence>
<dbReference type="Proteomes" id="UP000598146">
    <property type="component" value="Unassembled WGS sequence"/>
</dbReference>
<accession>A0A931CF35</accession>
<sequence length="437" mass="47435">MINRRHLLGVGAVAALALVTGCTGGAGEDTGTTGDFSGDVKGNITVLTNRTDLVTTKLPEYAKKFEAKYPGTKVTFEGVTNYEEDVTTQLGSGDYGDVLLIPSVVAIDQYSQFFEPLGTVDELKAKYRFIDPGVYEGKGYGLSLGGIAKGFVINKRIWAEAGVTAPPKTPEEFLAGLKAIADKTDAIPYYTNYKDGWPLSEWNNHRAVLADPKINDTFPADAEPWQPGKIQYLTDSLLYDVVNQKLSEKDPLTTNWEGSKPMIATGKVATMLLGSWAVPQMQDAAKAAKANPEDIAFWPFPYQTGGKFHAAIDGDKLAAVSKNSKNKATARAWLDWFVNESGFAADQQAIPPAVDQQLPKGLQDFTATGVELMEVPAATTNAGKEDEIIKESEIDLKGDIYRQKLVDIARGAAKGDKESYFADLNKRWSAAQSQVMQ</sequence>
<dbReference type="AlphaFoldDB" id="A0A931CF35"/>
<dbReference type="PROSITE" id="PS51257">
    <property type="entry name" value="PROKAR_LIPOPROTEIN"/>
    <property type="match status" value="1"/>
</dbReference>
<keyword evidence="3" id="KW-0472">Membrane</keyword>
<dbReference type="SUPFAM" id="SSF53850">
    <property type="entry name" value="Periplasmic binding protein-like II"/>
    <property type="match status" value="1"/>
</dbReference>
<keyword evidence="2 6" id="KW-0732">Signal</keyword>
<evidence type="ECO:0000256" key="1">
    <source>
        <dbReference type="ARBA" id="ARBA00022475"/>
    </source>
</evidence>
<evidence type="ECO:0000256" key="2">
    <source>
        <dbReference type="ARBA" id="ARBA00022729"/>
    </source>
</evidence>
<keyword evidence="1" id="KW-1003">Cell membrane</keyword>
<gene>
    <name evidence="7" type="ORF">I4J89_20045</name>
</gene>
<keyword evidence="5" id="KW-0449">Lipoprotein</keyword>
<dbReference type="PANTHER" id="PTHR43649">
    <property type="entry name" value="ARABINOSE-BINDING PROTEIN-RELATED"/>
    <property type="match status" value="1"/>
</dbReference>
<protein>
    <submittedName>
        <fullName evidence="7">Carbohydrate ABC transporter substrate-binding protein</fullName>
    </submittedName>
</protein>
<name>A0A931CF35_9ACTN</name>
<evidence type="ECO:0000256" key="4">
    <source>
        <dbReference type="ARBA" id="ARBA00023139"/>
    </source>
</evidence>
<comment type="caution">
    <text evidence="7">The sequence shown here is derived from an EMBL/GenBank/DDBJ whole genome shotgun (WGS) entry which is preliminary data.</text>
</comment>
<organism evidence="7 8">
    <name type="scientific">Actinoplanes aureus</name>
    <dbReference type="NCBI Taxonomy" id="2792083"/>
    <lineage>
        <taxon>Bacteria</taxon>
        <taxon>Bacillati</taxon>
        <taxon>Actinomycetota</taxon>
        <taxon>Actinomycetes</taxon>
        <taxon>Micromonosporales</taxon>
        <taxon>Micromonosporaceae</taxon>
        <taxon>Actinoplanes</taxon>
    </lineage>
</organism>